<feature type="transmembrane region" description="Helical" evidence="11">
    <location>
        <begin position="45"/>
        <end position="74"/>
    </location>
</feature>
<keyword evidence="8" id="KW-0406">Ion transport</keyword>
<comment type="similarity">
    <text evidence="2">Belongs to the ATPase A chain family.</text>
</comment>
<dbReference type="InterPro" id="IPR035908">
    <property type="entry name" value="F0_ATP_A_sf"/>
</dbReference>
<evidence type="ECO:0000256" key="11">
    <source>
        <dbReference type="SAM" id="Phobius"/>
    </source>
</evidence>
<dbReference type="SUPFAM" id="SSF81336">
    <property type="entry name" value="F1F0 ATP synthase subunit A"/>
    <property type="match status" value="1"/>
</dbReference>
<reference evidence="12" key="2">
    <citation type="submission" date="2025-09" db="UniProtKB">
        <authorList>
            <consortium name="Ensembl"/>
        </authorList>
    </citation>
    <scope>IDENTIFICATION</scope>
</reference>
<evidence type="ECO:0000256" key="1">
    <source>
        <dbReference type="ARBA" id="ARBA00004141"/>
    </source>
</evidence>
<evidence type="ECO:0000313" key="12">
    <source>
        <dbReference type="Ensembl" id="ENSZALP00000017058.1"/>
    </source>
</evidence>
<evidence type="ECO:0000313" key="13">
    <source>
        <dbReference type="Proteomes" id="UP000694413"/>
    </source>
</evidence>
<dbReference type="Ensembl" id="ENSZALT00000022782.1">
    <property type="protein sequence ID" value="ENSZALP00000017058.1"/>
    <property type="gene ID" value="ENSZALG00000013831.1"/>
</dbReference>
<keyword evidence="7 11" id="KW-1133">Transmembrane helix</keyword>
<evidence type="ECO:0000256" key="6">
    <source>
        <dbReference type="ARBA" id="ARBA00022781"/>
    </source>
</evidence>
<evidence type="ECO:0000256" key="7">
    <source>
        <dbReference type="ARBA" id="ARBA00022989"/>
    </source>
</evidence>
<evidence type="ECO:0000256" key="5">
    <source>
        <dbReference type="ARBA" id="ARBA00022692"/>
    </source>
</evidence>
<evidence type="ECO:0000256" key="3">
    <source>
        <dbReference type="ARBA" id="ARBA00022448"/>
    </source>
</evidence>
<keyword evidence="5 11" id="KW-0812">Transmembrane</keyword>
<keyword evidence="9 11" id="KW-0472">Membrane</keyword>
<comment type="subcellular location">
    <subcellularLocation>
        <location evidence="1">Membrane</location>
        <topology evidence="1">Multi-pass membrane protein</topology>
    </subcellularLocation>
</comment>
<dbReference type="Gene3D" id="1.20.120.220">
    <property type="entry name" value="ATP synthase, F0 complex, subunit A"/>
    <property type="match status" value="1"/>
</dbReference>
<evidence type="ECO:0000256" key="10">
    <source>
        <dbReference type="ARBA" id="ARBA00023310"/>
    </source>
</evidence>
<proteinExistence type="inferred from homology"/>
<keyword evidence="6" id="KW-0375">Hydrogen ion transport</keyword>
<evidence type="ECO:0008006" key="14">
    <source>
        <dbReference type="Google" id="ProtNLM"/>
    </source>
</evidence>
<keyword evidence="13" id="KW-1185">Reference proteome</keyword>
<sequence length="78" mass="8745">MLISISVFHPIAALVKHLLTPGHPTHLYSHNSPVPHKTSSFTPNLLVFFLLTILEVAVVIIQAYVFILLLSLYLQENI</sequence>
<keyword evidence="10" id="KW-0066">ATP synthesis</keyword>
<dbReference type="AlphaFoldDB" id="A0A8D2QHX3"/>
<evidence type="ECO:0000256" key="2">
    <source>
        <dbReference type="ARBA" id="ARBA00006810"/>
    </source>
</evidence>
<keyword evidence="4" id="KW-0138">CF(0)</keyword>
<organism evidence="12 13">
    <name type="scientific">Zonotrichia albicollis</name>
    <name type="common">White-throated sparrow</name>
    <name type="synonym">Fringilla albicollis</name>
    <dbReference type="NCBI Taxonomy" id="44394"/>
    <lineage>
        <taxon>Eukaryota</taxon>
        <taxon>Metazoa</taxon>
        <taxon>Chordata</taxon>
        <taxon>Craniata</taxon>
        <taxon>Vertebrata</taxon>
        <taxon>Euteleostomi</taxon>
        <taxon>Archelosauria</taxon>
        <taxon>Archosauria</taxon>
        <taxon>Dinosauria</taxon>
        <taxon>Saurischia</taxon>
        <taxon>Theropoda</taxon>
        <taxon>Coelurosauria</taxon>
        <taxon>Aves</taxon>
        <taxon>Neognathae</taxon>
        <taxon>Neoaves</taxon>
        <taxon>Telluraves</taxon>
        <taxon>Australaves</taxon>
        <taxon>Passeriformes</taxon>
        <taxon>Passerellidae</taxon>
        <taxon>Zonotrichia</taxon>
    </lineage>
</organism>
<evidence type="ECO:0000256" key="4">
    <source>
        <dbReference type="ARBA" id="ARBA00022547"/>
    </source>
</evidence>
<dbReference type="GO" id="GO:1902600">
    <property type="term" value="P:proton transmembrane transport"/>
    <property type="evidence" value="ECO:0007669"/>
    <property type="project" value="UniProtKB-KW"/>
</dbReference>
<evidence type="ECO:0000256" key="8">
    <source>
        <dbReference type="ARBA" id="ARBA00023065"/>
    </source>
</evidence>
<name>A0A8D2QHX3_ZONAL</name>
<accession>A0A8D2QHX3</accession>
<dbReference type="GO" id="GO:0045259">
    <property type="term" value="C:proton-transporting ATP synthase complex"/>
    <property type="evidence" value="ECO:0007669"/>
    <property type="project" value="UniProtKB-KW"/>
</dbReference>
<dbReference type="Proteomes" id="UP000694413">
    <property type="component" value="Unassembled WGS sequence"/>
</dbReference>
<evidence type="ECO:0000256" key="9">
    <source>
        <dbReference type="ARBA" id="ARBA00023136"/>
    </source>
</evidence>
<dbReference type="GO" id="GO:0006754">
    <property type="term" value="P:ATP biosynthetic process"/>
    <property type="evidence" value="ECO:0007669"/>
    <property type="project" value="UniProtKB-KW"/>
</dbReference>
<reference evidence="12" key="1">
    <citation type="submission" date="2025-08" db="UniProtKB">
        <authorList>
            <consortium name="Ensembl"/>
        </authorList>
    </citation>
    <scope>IDENTIFICATION</scope>
</reference>
<keyword evidence="3" id="KW-0813">Transport</keyword>
<protein>
    <recommendedName>
        <fullName evidence="14">F-ATPase protein 6</fullName>
    </recommendedName>
</protein>